<evidence type="ECO:0000313" key="4">
    <source>
        <dbReference type="EMBL" id="KAK8775208.1"/>
    </source>
</evidence>
<comment type="caution">
    <text evidence="4">The sequence shown here is derived from an EMBL/GenBank/DDBJ whole genome shotgun (WGS) entry which is preliminary data.</text>
</comment>
<feature type="domain" description="Sema" evidence="3">
    <location>
        <begin position="76"/>
        <end position="557"/>
    </location>
</feature>
<dbReference type="GO" id="GO:0007162">
    <property type="term" value="P:negative regulation of cell adhesion"/>
    <property type="evidence" value="ECO:0007669"/>
    <property type="project" value="TreeGrafter"/>
</dbReference>
<evidence type="ECO:0000256" key="1">
    <source>
        <dbReference type="PROSITE-ProRule" id="PRU00352"/>
    </source>
</evidence>
<sequence length="557" mass="60394">MACPTRRGAATDEMHSLESSSVRQGSRVVCRQCRSLQSSPFRSRPISFFRTTTVGAKFAVTLFAAVAAAAISAPPDLKKTPQLLSVLASYTTFNETVNFTHFVVDTSTGRVYVGATNWLYQFNASLELEASVQTGPVDDNVLCSPSDCSGIEAESTDNINKVLVIDYKSRKLIACGSIHQGACRRHELDDITQQEALVPVPVAANDRNSSTYAFVGPAHYHGRGPSRVLYVATTNSRQGPYRDMVPSICSRSLDDPGRRRGGGGGHGGSSDQPLFAIIEQSFSATARVDIANHIKDYYLVHYVYGFHTEHFAYFATVQRKSHLRASEELGYVSRLARVCTSDPAYSTYTEVTLQCLGPDGTDYNLLTDAGVMAAGEDVADELGLEPSDARVLVGLFVVSADHTTRPSRRSAVCLFAMTDVEQKFTENVHMCYNGSVPTRNMDYIAGSINQCPEAGKAGNILNFCNETVKLNGSVPISARAAMTYPNDTLTSLATVLVGHHNVLFVGTAEGTLKKILLTGATAAEEFEQVSLDPGHKIIPQIYVEAAQNYLFAVSIYK</sequence>
<dbReference type="InterPro" id="IPR001627">
    <property type="entry name" value="Semap_dom"/>
</dbReference>
<dbReference type="AlphaFoldDB" id="A0AAQ4EKT3"/>
<comment type="caution">
    <text evidence="1">Lacks conserved residue(s) required for the propagation of feature annotation.</text>
</comment>
<feature type="region of interest" description="Disordered" evidence="2">
    <location>
        <begin position="1"/>
        <end position="20"/>
    </location>
</feature>
<feature type="region of interest" description="Disordered" evidence="2">
    <location>
        <begin position="252"/>
        <end position="272"/>
    </location>
</feature>
<proteinExistence type="predicted"/>
<dbReference type="GO" id="GO:0008045">
    <property type="term" value="P:motor neuron axon guidance"/>
    <property type="evidence" value="ECO:0007669"/>
    <property type="project" value="TreeGrafter"/>
</dbReference>
<accession>A0AAQ4EKT3</accession>
<dbReference type="CDD" id="cd11236">
    <property type="entry name" value="Sema_plexin_like"/>
    <property type="match status" value="1"/>
</dbReference>
<dbReference type="GO" id="GO:0002116">
    <property type="term" value="C:semaphorin receptor complex"/>
    <property type="evidence" value="ECO:0007669"/>
    <property type="project" value="TreeGrafter"/>
</dbReference>
<dbReference type="Gene3D" id="2.130.10.10">
    <property type="entry name" value="YVTN repeat-like/Quinoprotein amine dehydrogenase"/>
    <property type="match status" value="1"/>
</dbReference>
<evidence type="ECO:0000256" key="2">
    <source>
        <dbReference type="SAM" id="MobiDB-lite"/>
    </source>
</evidence>
<dbReference type="SMART" id="SM00630">
    <property type="entry name" value="Sema"/>
    <property type="match status" value="1"/>
</dbReference>
<dbReference type="EMBL" id="JARKHS020014382">
    <property type="protein sequence ID" value="KAK8775208.1"/>
    <property type="molecule type" value="Genomic_DNA"/>
</dbReference>
<dbReference type="InterPro" id="IPR031148">
    <property type="entry name" value="Plexin"/>
</dbReference>
<dbReference type="PROSITE" id="PS51004">
    <property type="entry name" value="SEMA"/>
    <property type="match status" value="1"/>
</dbReference>
<gene>
    <name evidence="4" type="ORF">V5799_031447</name>
</gene>
<dbReference type="GO" id="GO:0005886">
    <property type="term" value="C:plasma membrane"/>
    <property type="evidence" value="ECO:0007669"/>
    <property type="project" value="TreeGrafter"/>
</dbReference>
<dbReference type="GO" id="GO:0008360">
    <property type="term" value="P:regulation of cell shape"/>
    <property type="evidence" value="ECO:0007669"/>
    <property type="project" value="TreeGrafter"/>
</dbReference>
<keyword evidence="5" id="KW-1185">Reference proteome</keyword>
<protein>
    <recommendedName>
        <fullName evidence="3">Sema domain-containing protein</fullName>
    </recommendedName>
</protein>
<evidence type="ECO:0000313" key="5">
    <source>
        <dbReference type="Proteomes" id="UP001321473"/>
    </source>
</evidence>
<dbReference type="InterPro" id="IPR036352">
    <property type="entry name" value="Semap_dom_sf"/>
</dbReference>
<evidence type="ECO:0000259" key="3">
    <source>
        <dbReference type="PROSITE" id="PS51004"/>
    </source>
</evidence>
<reference evidence="4 5" key="1">
    <citation type="journal article" date="2023" name="Arcadia Sci">
        <title>De novo assembly of a long-read Amblyomma americanum tick genome.</title>
        <authorList>
            <person name="Chou S."/>
            <person name="Poskanzer K.E."/>
            <person name="Rollins M."/>
            <person name="Thuy-Boun P.S."/>
        </authorList>
    </citation>
    <scope>NUCLEOTIDE SEQUENCE [LARGE SCALE GENOMIC DNA]</scope>
    <source>
        <strain evidence="4">F_SG_1</strain>
        <tissue evidence="4">Salivary glands</tissue>
    </source>
</reference>
<feature type="non-terminal residue" evidence="4">
    <location>
        <position position="557"/>
    </location>
</feature>
<dbReference type="SUPFAM" id="SSF101912">
    <property type="entry name" value="Sema domain"/>
    <property type="match status" value="1"/>
</dbReference>
<dbReference type="GO" id="GO:0050772">
    <property type="term" value="P:positive regulation of axonogenesis"/>
    <property type="evidence" value="ECO:0007669"/>
    <property type="project" value="TreeGrafter"/>
</dbReference>
<dbReference type="Pfam" id="PF01403">
    <property type="entry name" value="Sema"/>
    <property type="match status" value="1"/>
</dbReference>
<dbReference type="GO" id="GO:0030334">
    <property type="term" value="P:regulation of cell migration"/>
    <property type="evidence" value="ECO:0007669"/>
    <property type="project" value="TreeGrafter"/>
</dbReference>
<name>A0AAQ4EKT3_AMBAM</name>
<organism evidence="4 5">
    <name type="scientific">Amblyomma americanum</name>
    <name type="common">Lone star tick</name>
    <dbReference type="NCBI Taxonomy" id="6943"/>
    <lineage>
        <taxon>Eukaryota</taxon>
        <taxon>Metazoa</taxon>
        <taxon>Ecdysozoa</taxon>
        <taxon>Arthropoda</taxon>
        <taxon>Chelicerata</taxon>
        <taxon>Arachnida</taxon>
        <taxon>Acari</taxon>
        <taxon>Parasitiformes</taxon>
        <taxon>Ixodida</taxon>
        <taxon>Ixodoidea</taxon>
        <taxon>Ixodidae</taxon>
        <taxon>Amblyomminae</taxon>
        <taxon>Amblyomma</taxon>
    </lineage>
</organism>
<dbReference type="PANTHER" id="PTHR22625">
    <property type="entry name" value="PLEXIN"/>
    <property type="match status" value="1"/>
</dbReference>
<dbReference type="PANTHER" id="PTHR22625:SF44">
    <property type="entry name" value="PLEXIN-B"/>
    <property type="match status" value="1"/>
</dbReference>
<dbReference type="Proteomes" id="UP001321473">
    <property type="component" value="Unassembled WGS sequence"/>
</dbReference>
<dbReference type="InterPro" id="IPR015943">
    <property type="entry name" value="WD40/YVTN_repeat-like_dom_sf"/>
</dbReference>
<dbReference type="GO" id="GO:0097374">
    <property type="term" value="P:sensory neuron axon guidance"/>
    <property type="evidence" value="ECO:0007669"/>
    <property type="project" value="TreeGrafter"/>
</dbReference>
<dbReference type="GO" id="GO:0017154">
    <property type="term" value="F:semaphorin receptor activity"/>
    <property type="evidence" value="ECO:0007669"/>
    <property type="project" value="InterPro"/>
</dbReference>